<dbReference type="Proteomes" id="UP000238296">
    <property type="component" value="Unassembled WGS sequence"/>
</dbReference>
<comment type="caution">
    <text evidence="2">The sequence shown here is derived from an EMBL/GenBank/DDBJ whole genome shotgun (WGS) entry which is preliminary data.</text>
</comment>
<feature type="compositionally biased region" description="Gly residues" evidence="1">
    <location>
        <begin position="371"/>
        <end position="382"/>
    </location>
</feature>
<reference evidence="2 3" key="1">
    <citation type="journal article" date="2017" name="Int. J. Syst. Evol. Microbiol.">
        <title>Mycobacterium talmoniae sp. nov., a slowly growing mycobacterium isolated from human respiratory samples.</title>
        <authorList>
            <person name="Davidson R.M."/>
            <person name="DeGroote M.A."/>
            <person name="Marola J.L."/>
            <person name="Buss S."/>
            <person name="Jones V."/>
            <person name="McNeil M.R."/>
            <person name="Freifeld A.G."/>
            <person name="Elaine Epperson L."/>
            <person name="Hasan N.A."/>
            <person name="Jackson M."/>
            <person name="Iwen P.C."/>
            <person name="Salfinger M."/>
            <person name="Strong M."/>
        </authorList>
    </citation>
    <scope>NUCLEOTIDE SEQUENCE [LARGE SCALE GENOMIC DNA]</scope>
    <source>
        <strain evidence="2 3">ATCC BAA-2683</strain>
    </source>
</reference>
<evidence type="ECO:0000313" key="2">
    <source>
        <dbReference type="EMBL" id="PQM46808.1"/>
    </source>
</evidence>
<proteinExistence type="predicted"/>
<organism evidence="2 3">
    <name type="scientific">Mycobacterium talmoniae</name>
    <dbReference type="NCBI Taxonomy" id="1858794"/>
    <lineage>
        <taxon>Bacteria</taxon>
        <taxon>Bacillati</taxon>
        <taxon>Actinomycetota</taxon>
        <taxon>Actinomycetes</taxon>
        <taxon>Mycobacteriales</taxon>
        <taxon>Mycobacteriaceae</taxon>
        <taxon>Mycobacterium</taxon>
    </lineage>
</organism>
<accession>A0A2S8BJL9</accession>
<name>A0A2S8BJL9_9MYCO</name>
<dbReference type="AlphaFoldDB" id="A0A2S8BJL9"/>
<dbReference type="EMBL" id="PPEA01000431">
    <property type="protein sequence ID" value="PQM46808.1"/>
    <property type="molecule type" value="Genomic_DNA"/>
</dbReference>
<evidence type="ECO:0000313" key="3">
    <source>
        <dbReference type="Proteomes" id="UP000238296"/>
    </source>
</evidence>
<protein>
    <submittedName>
        <fullName evidence="2">Uncharacterized protein</fullName>
    </submittedName>
</protein>
<sequence>MQRQQGLPDLLAGEKAFAAADLVGDAGLGQRLLVDLGLGVDPVQHRDLGRFGAGVDEPGDLFGHRGGLGDLVGVLVKRRHRTGVALPDQVQLAARHPAAGGGDDPVGQRHHLRGGAVVAFQAHHGGVREAPGEVQQVARGGAGERVDGLVGVADHGQVVAIAQPRRQHPLLQRRDVLVLVDDKAAVAVPEFFGDARIVFDRGGGVQQQVVEVEQRHLTACLERLVPGVQAGDLRGVQRDVAAGGGHRVRVLFGTDQRRLGPLDFAGHVADVVAGQVQAGAVGGAGDGGELAVQQLPAGVPHHPRPEVPQLAARGGVKGQGLHRPDPGAGLRGGVQRAQPAPHLPAARWVNVTASTWSRGDVTGPDELGDAVGDGPGLAGPGPGQHAHRAARRQHGLTLLVVQAGDQRVLAHRHGVHLGSRDRQHTGAGIIGGAV</sequence>
<evidence type="ECO:0000256" key="1">
    <source>
        <dbReference type="SAM" id="MobiDB-lite"/>
    </source>
</evidence>
<gene>
    <name evidence="2" type="ORF">C1Y40_03027</name>
</gene>
<feature type="region of interest" description="Disordered" evidence="1">
    <location>
        <begin position="365"/>
        <end position="386"/>
    </location>
</feature>